<evidence type="ECO:0000313" key="1">
    <source>
        <dbReference type="EMBL" id="KAI3726674.1"/>
    </source>
</evidence>
<keyword evidence="2" id="KW-1185">Reference proteome</keyword>
<accession>A0ACB9BXE3</accession>
<reference evidence="2" key="1">
    <citation type="journal article" date="2022" name="Mol. Ecol. Resour.">
        <title>The genomes of chicory, endive, great burdock and yacon provide insights into Asteraceae palaeo-polyploidization history and plant inulin production.</title>
        <authorList>
            <person name="Fan W."/>
            <person name="Wang S."/>
            <person name="Wang H."/>
            <person name="Wang A."/>
            <person name="Jiang F."/>
            <person name="Liu H."/>
            <person name="Zhao H."/>
            <person name="Xu D."/>
            <person name="Zhang Y."/>
        </authorList>
    </citation>
    <scope>NUCLEOTIDE SEQUENCE [LARGE SCALE GENOMIC DNA]</scope>
    <source>
        <strain evidence="2">cv. Yunnan</strain>
    </source>
</reference>
<sequence length="349" mass="38175">MESRRSGSGRPPPGNFPLARQGSIYSLTFDELQTTMGSIGKDFGSMNMDELLKNIWNAEEMQTIGNKSNNTGGDVHDVTGGTSLQKQGSLTLPRTLSQKTVDEVWKDLSKEYNNGFGQPDFPQRQQTLGEMTLEEFLMKAGVVREETQLANQISFQSGVRSVQNQPPPLFPKQANLGYGGPPPPMAIPASNQSVISNLVSGSVLQGGMGPMAGLGVNGGVTVAAGSPAVSSDGLVKSNGGDTSSVSPAPYVFNGGFRGRKNGAMEKVIERRQRRMIKNRESAARSRARKQAYTMELEAEVSELKQKNQELKRKQEAMLKMQKNQQIMEMRNRQHGTKRNRLKKTISGPW</sequence>
<comment type="caution">
    <text evidence="1">The sequence shown here is derived from an EMBL/GenBank/DDBJ whole genome shotgun (WGS) entry which is preliminary data.</text>
</comment>
<gene>
    <name evidence="1" type="ORF">L1987_66473</name>
</gene>
<reference evidence="1 2" key="2">
    <citation type="journal article" date="2022" name="Mol. Ecol. Resour.">
        <title>The genomes of chicory, endive, great burdock and yacon provide insights into Asteraceae paleo-polyploidization history and plant inulin production.</title>
        <authorList>
            <person name="Fan W."/>
            <person name="Wang S."/>
            <person name="Wang H."/>
            <person name="Wang A."/>
            <person name="Jiang F."/>
            <person name="Liu H."/>
            <person name="Zhao H."/>
            <person name="Xu D."/>
            <person name="Zhang Y."/>
        </authorList>
    </citation>
    <scope>NUCLEOTIDE SEQUENCE [LARGE SCALE GENOMIC DNA]</scope>
    <source>
        <strain evidence="2">cv. Yunnan</strain>
        <tissue evidence="1">Leaves</tissue>
    </source>
</reference>
<name>A0ACB9BXE3_9ASTR</name>
<dbReference type="EMBL" id="CM042039">
    <property type="protein sequence ID" value="KAI3726674.1"/>
    <property type="molecule type" value="Genomic_DNA"/>
</dbReference>
<dbReference type="Proteomes" id="UP001056120">
    <property type="component" value="Linkage Group LG22"/>
</dbReference>
<proteinExistence type="predicted"/>
<protein>
    <submittedName>
        <fullName evidence="1">Uncharacterized protein</fullName>
    </submittedName>
</protein>
<organism evidence="1 2">
    <name type="scientific">Smallanthus sonchifolius</name>
    <dbReference type="NCBI Taxonomy" id="185202"/>
    <lineage>
        <taxon>Eukaryota</taxon>
        <taxon>Viridiplantae</taxon>
        <taxon>Streptophyta</taxon>
        <taxon>Embryophyta</taxon>
        <taxon>Tracheophyta</taxon>
        <taxon>Spermatophyta</taxon>
        <taxon>Magnoliopsida</taxon>
        <taxon>eudicotyledons</taxon>
        <taxon>Gunneridae</taxon>
        <taxon>Pentapetalae</taxon>
        <taxon>asterids</taxon>
        <taxon>campanulids</taxon>
        <taxon>Asterales</taxon>
        <taxon>Asteraceae</taxon>
        <taxon>Asteroideae</taxon>
        <taxon>Heliantheae alliance</taxon>
        <taxon>Millerieae</taxon>
        <taxon>Smallanthus</taxon>
    </lineage>
</organism>
<evidence type="ECO:0000313" key="2">
    <source>
        <dbReference type="Proteomes" id="UP001056120"/>
    </source>
</evidence>